<reference evidence="2" key="1">
    <citation type="submission" date="2018-09" db="EMBL/GenBank/DDBJ databases">
        <authorList>
            <person name="Livingstone P.G."/>
            <person name="Whitworth D.E."/>
        </authorList>
    </citation>
    <scope>NUCLEOTIDE SEQUENCE [LARGE SCALE GENOMIC DNA]</scope>
    <source>
        <strain evidence="2">AB047A</strain>
    </source>
</reference>
<proteinExistence type="predicted"/>
<dbReference type="OrthoDB" id="5521386at2"/>
<dbReference type="SUPFAM" id="SSF55729">
    <property type="entry name" value="Acyl-CoA N-acyltransferases (Nat)"/>
    <property type="match status" value="1"/>
</dbReference>
<evidence type="ECO:0000313" key="2">
    <source>
        <dbReference type="Proteomes" id="UP000282656"/>
    </source>
</evidence>
<evidence type="ECO:0000313" key="1">
    <source>
        <dbReference type="EMBL" id="RKH71658.1"/>
    </source>
</evidence>
<gene>
    <name evidence="1" type="ORF">D7X96_07970</name>
</gene>
<dbReference type="Gene3D" id="3.40.630.30">
    <property type="match status" value="1"/>
</dbReference>
<accession>A0A3A8QVA1</accession>
<dbReference type="RefSeq" id="WP_120551142.1">
    <property type="nucleotide sequence ID" value="NZ_RAWM01000014.1"/>
</dbReference>
<keyword evidence="2" id="KW-1185">Reference proteome</keyword>
<name>A0A3A8QVA1_9BACT</name>
<dbReference type="AlphaFoldDB" id="A0A3A8QVA1"/>
<sequence>MDLALMTNSFEVRPLTRAEELDAYRRLLFEVYIEEAGWNFNPDNPSGIRISDRKLLDDRDDIATCFGVFRQDVLVGGGRICGRFQGRFEVHGYQPERDLGFLDVPNLFEAGRAALRPEIRGSDAFPLLVLHIFEYCKSNRLFVFTTPSVRSVMRFYHSIGMPAVEGCRFRFEPEDPAEAQLFLVDSEDVLDTVIQKLRQLLRGV</sequence>
<organism evidence="1 2">
    <name type="scientific">Corallococcus interemptor</name>
    <dbReference type="NCBI Taxonomy" id="2316720"/>
    <lineage>
        <taxon>Bacteria</taxon>
        <taxon>Pseudomonadati</taxon>
        <taxon>Myxococcota</taxon>
        <taxon>Myxococcia</taxon>
        <taxon>Myxococcales</taxon>
        <taxon>Cystobacterineae</taxon>
        <taxon>Myxococcaceae</taxon>
        <taxon>Corallococcus</taxon>
    </lineage>
</organism>
<evidence type="ECO:0008006" key="3">
    <source>
        <dbReference type="Google" id="ProtNLM"/>
    </source>
</evidence>
<dbReference type="Proteomes" id="UP000282656">
    <property type="component" value="Unassembled WGS sequence"/>
</dbReference>
<protein>
    <recommendedName>
        <fullName evidence="3">GNAT family N-acetyltransferase</fullName>
    </recommendedName>
</protein>
<dbReference type="InterPro" id="IPR016181">
    <property type="entry name" value="Acyl_CoA_acyltransferase"/>
</dbReference>
<dbReference type="EMBL" id="RAWM01000014">
    <property type="protein sequence ID" value="RKH71658.1"/>
    <property type="molecule type" value="Genomic_DNA"/>
</dbReference>
<comment type="caution">
    <text evidence="1">The sequence shown here is derived from an EMBL/GenBank/DDBJ whole genome shotgun (WGS) entry which is preliminary data.</text>
</comment>